<dbReference type="EMBL" id="JABEQE010000010">
    <property type="protein sequence ID" value="MBB2172885.1"/>
    <property type="molecule type" value="Genomic_DNA"/>
</dbReference>
<comment type="caution">
    <text evidence="1">The sequence shown here is derived from an EMBL/GenBank/DDBJ whole genome shotgun (WGS) entry which is preliminary data.</text>
</comment>
<organism evidence="1 2">
    <name type="scientific">Gluconacetobacter asukensis</name>
    <dbReference type="NCBI Taxonomy" id="1017181"/>
    <lineage>
        <taxon>Bacteria</taxon>
        <taxon>Pseudomonadati</taxon>
        <taxon>Pseudomonadota</taxon>
        <taxon>Alphaproteobacteria</taxon>
        <taxon>Acetobacterales</taxon>
        <taxon>Acetobacteraceae</taxon>
        <taxon>Gluconacetobacter</taxon>
    </lineage>
</organism>
<dbReference type="RefSeq" id="WP_182979411.1">
    <property type="nucleotide sequence ID" value="NZ_BAABGB010000005.1"/>
</dbReference>
<evidence type="ECO:0000313" key="2">
    <source>
        <dbReference type="Proteomes" id="UP000577891"/>
    </source>
</evidence>
<dbReference type="Proteomes" id="UP000577891">
    <property type="component" value="Unassembled WGS sequence"/>
</dbReference>
<accession>A0A7W4J1D0</accession>
<keyword evidence="2" id="KW-1185">Reference proteome</keyword>
<sequence length="51" mass="5734">MELSNALLRANSTLIVRAEVPPEHMRRMLRDAASAVMQMWDDLHQGVIAST</sequence>
<dbReference type="AlphaFoldDB" id="A0A7W4J1D0"/>
<protein>
    <submittedName>
        <fullName evidence="1">Uncharacterized protein</fullName>
    </submittedName>
</protein>
<name>A0A7W4J1D0_9PROT</name>
<proteinExistence type="predicted"/>
<evidence type="ECO:0000313" key="1">
    <source>
        <dbReference type="EMBL" id="MBB2172885.1"/>
    </source>
</evidence>
<gene>
    <name evidence="1" type="ORF">HLH35_12270</name>
</gene>
<reference evidence="1 2" key="1">
    <citation type="submission" date="2020-04" db="EMBL/GenBank/DDBJ databases">
        <title>Description of novel Gluconacetobacter.</title>
        <authorList>
            <person name="Sombolestani A."/>
        </authorList>
    </citation>
    <scope>NUCLEOTIDE SEQUENCE [LARGE SCALE GENOMIC DNA]</scope>
    <source>
        <strain evidence="1 2">LMG 27724</strain>
    </source>
</reference>